<evidence type="ECO:0000256" key="1">
    <source>
        <dbReference type="ARBA" id="ARBA00007150"/>
    </source>
</evidence>
<proteinExistence type="inferred from homology"/>
<evidence type="ECO:0000313" key="9">
    <source>
        <dbReference type="Proteomes" id="UP000179344"/>
    </source>
</evidence>
<dbReference type="GO" id="GO:0042158">
    <property type="term" value="P:lipoprotein biosynthetic process"/>
    <property type="evidence" value="ECO:0007669"/>
    <property type="project" value="InterPro"/>
</dbReference>
<feature type="transmembrane region" description="Helical" evidence="7">
    <location>
        <begin position="44"/>
        <end position="64"/>
    </location>
</feature>
<keyword evidence="8" id="KW-0449">Lipoprotein</keyword>
<dbReference type="PANTHER" id="PTHR30589">
    <property type="entry name" value="PROLIPOPROTEIN DIACYLGLYCERYL TRANSFERASE"/>
    <property type="match status" value="1"/>
</dbReference>
<dbReference type="AlphaFoldDB" id="A0A1F6TCR2"/>
<dbReference type="Pfam" id="PF01790">
    <property type="entry name" value="LGT"/>
    <property type="match status" value="1"/>
</dbReference>
<evidence type="ECO:0000256" key="7">
    <source>
        <dbReference type="SAM" id="Phobius"/>
    </source>
</evidence>
<keyword evidence="2" id="KW-1003">Cell membrane</keyword>
<dbReference type="GO" id="GO:0005886">
    <property type="term" value="C:plasma membrane"/>
    <property type="evidence" value="ECO:0007669"/>
    <property type="project" value="InterPro"/>
</dbReference>
<name>A0A1F6TCR2_9PROT</name>
<evidence type="ECO:0000313" key="8">
    <source>
        <dbReference type="EMBL" id="OGI42859.1"/>
    </source>
</evidence>
<dbReference type="Proteomes" id="UP000179344">
    <property type="component" value="Unassembled WGS sequence"/>
</dbReference>
<evidence type="ECO:0000256" key="4">
    <source>
        <dbReference type="ARBA" id="ARBA00022692"/>
    </source>
</evidence>
<dbReference type="PANTHER" id="PTHR30589:SF0">
    <property type="entry name" value="PHOSPHATIDYLGLYCEROL--PROLIPOPROTEIN DIACYLGLYCERYL TRANSFERASE"/>
    <property type="match status" value="1"/>
</dbReference>
<feature type="transmembrane region" description="Helical" evidence="7">
    <location>
        <begin position="13"/>
        <end position="32"/>
    </location>
</feature>
<evidence type="ECO:0000256" key="5">
    <source>
        <dbReference type="ARBA" id="ARBA00022989"/>
    </source>
</evidence>
<feature type="transmembrane region" description="Helical" evidence="7">
    <location>
        <begin position="84"/>
        <end position="105"/>
    </location>
</feature>
<keyword evidence="3 8" id="KW-0808">Transferase</keyword>
<evidence type="ECO:0000256" key="6">
    <source>
        <dbReference type="ARBA" id="ARBA00023136"/>
    </source>
</evidence>
<dbReference type="EMBL" id="MFST01000138">
    <property type="protein sequence ID" value="OGI42859.1"/>
    <property type="molecule type" value="Genomic_DNA"/>
</dbReference>
<dbReference type="GO" id="GO:0008961">
    <property type="term" value="F:phosphatidylglycerol-prolipoprotein diacylglyceryl transferase activity"/>
    <property type="evidence" value="ECO:0007669"/>
    <property type="project" value="InterPro"/>
</dbReference>
<feature type="non-terminal residue" evidence="8">
    <location>
        <position position="166"/>
    </location>
</feature>
<accession>A0A1F6TCR2</accession>
<reference evidence="8 9" key="1">
    <citation type="journal article" date="2016" name="Nat. Commun.">
        <title>Thousands of microbial genomes shed light on interconnected biogeochemical processes in an aquifer system.</title>
        <authorList>
            <person name="Anantharaman K."/>
            <person name="Brown C.T."/>
            <person name="Hug L.A."/>
            <person name="Sharon I."/>
            <person name="Castelle C.J."/>
            <person name="Probst A.J."/>
            <person name="Thomas B.C."/>
            <person name="Singh A."/>
            <person name="Wilkins M.J."/>
            <person name="Karaoz U."/>
            <person name="Brodie E.L."/>
            <person name="Williams K.H."/>
            <person name="Hubbard S.S."/>
            <person name="Banfield J.F."/>
        </authorList>
    </citation>
    <scope>NUCLEOTIDE SEQUENCE [LARGE SCALE GENOMIC DNA]</scope>
</reference>
<gene>
    <name evidence="8" type="ORF">A2V92_00080</name>
</gene>
<keyword evidence="6 7" id="KW-0472">Membrane</keyword>
<dbReference type="InterPro" id="IPR001640">
    <property type="entry name" value="Lgt"/>
</dbReference>
<evidence type="ECO:0000256" key="3">
    <source>
        <dbReference type="ARBA" id="ARBA00022679"/>
    </source>
</evidence>
<dbReference type="NCBIfam" id="TIGR00544">
    <property type="entry name" value="lgt"/>
    <property type="match status" value="1"/>
</dbReference>
<keyword evidence="4 7" id="KW-0812">Transmembrane</keyword>
<evidence type="ECO:0000256" key="2">
    <source>
        <dbReference type="ARBA" id="ARBA00022475"/>
    </source>
</evidence>
<protein>
    <submittedName>
        <fullName evidence="8">Prolipoprotein diacylglyceryl transferase</fullName>
    </submittedName>
</protein>
<organism evidence="8 9">
    <name type="scientific">Candidatus Muproteobacteria bacterium RBG_16_65_31</name>
    <dbReference type="NCBI Taxonomy" id="1817759"/>
    <lineage>
        <taxon>Bacteria</taxon>
        <taxon>Pseudomonadati</taxon>
        <taxon>Pseudomonadota</taxon>
        <taxon>Candidatus Muproteobacteria</taxon>
    </lineage>
</organism>
<keyword evidence="5 7" id="KW-1133">Transmembrane helix</keyword>
<comment type="similarity">
    <text evidence="1">Belongs to the Lgt family.</text>
</comment>
<sequence length="166" mass="18211">MYPVIVQLGTFELRSYGIIVALSFLLGLWLSTREAKRNGLDPDLVQDFALYALLGGIIGARLYFVVFSNPAYFLQKPWEIVAVWHGGISIVGALLGGFLTALWYCRKKQLPFWRFADTLAPGVALGQAAGVIACLLNGDSYGKRADVAWAITYTDPRSMAPLNVPL</sequence>
<comment type="caution">
    <text evidence="8">The sequence shown here is derived from an EMBL/GenBank/DDBJ whole genome shotgun (WGS) entry which is preliminary data.</text>
</comment>